<dbReference type="Pfam" id="PF13534">
    <property type="entry name" value="Fer4_17"/>
    <property type="match status" value="1"/>
</dbReference>
<dbReference type="Proteomes" id="UP000601171">
    <property type="component" value="Unassembled WGS sequence"/>
</dbReference>
<evidence type="ECO:0000313" key="5">
    <source>
        <dbReference type="EMBL" id="MBC8589008.1"/>
    </source>
</evidence>
<dbReference type="SUPFAM" id="SSF46548">
    <property type="entry name" value="alpha-helical ferredoxin"/>
    <property type="match status" value="1"/>
</dbReference>
<keyword evidence="6" id="KW-1185">Reference proteome</keyword>
<keyword evidence="2" id="KW-0408">Iron</keyword>
<evidence type="ECO:0000256" key="1">
    <source>
        <dbReference type="ARBA" id="ARBA00022723"/>
    </source>
</evidence>
<comment type="caution">
    <text evidence="5">The sequence shown here is derived from an EMBL/GenBank/DDBJ whole genome shotgun (WGS) entry which is preliminary data.</text>
</comment>
<sequence length="335" mass="37187">MKKRILGQTNYEVSIVGFGGIPIQRVDEDTAVQLLKEALNQGINFVDTARGYRQSEALIGHALEVLGRDKFILATKSMNRTYDGILEELHTSLKLLKTDYIDLFQFHNIADKETLDKVLAEGGALQALKESKGKGLIKEIGITSHSADLLDIAIDTGEFSTIQFPYNAVERQGEPIFEKARENNMGVIIMKPMAGGALSNGELAMRFILENPNISVVIPGMDSVEQVIENAKAGNELRKLSDDERKLLEKEAAGLGTEFCRRCGYCAPCTVGIDIPLNFTIDAYYTRYNLQDWAIARYSSFEVNAGDCIECGECESRCPYNLPIIEMLKNVASHY</sequence>
<dbReference type="EMBL" id="JACRTG010000029">
    <property type="protein sequence ID" value="MBC8589008.1"/>
    <property type="molecule type" value="Genomic_DNA"/>
</dbReference>
<dbReference type="InterPro" id="IPR020471">
    <property type="entry name" value="AKR"/>
</dbReference>
<proteinExistence type="predicted"/>
<organism evidence="5 6">
    <name type="scientific">Paratissierella segnis</name>
    <dbReference type="NCBI Taxonomy" id="2763679"/>
    <lineage>
        <taxon>Bacteria</taxon>
        <taxon>Bacillati</taxon>
        <taxon>Bacillota</taxon>
        <taxon>Tissierellia</taxon>
        <taxon>Tissierellales</taxon>
        <taxon>Tissierellaceae</taxon>
        <taxon>Paratissierella</taxon>
    </lineage>
</organism>
<dbReference type="CDD" id="cd19100">
    <property type="entry name" value="AKR_unchar"/>
    <property type="match status" value="1"/>
</dbReference>
<dbReference type="AlphaFoldDB" id="A0A926ESK9"/>
<dbReference type="InterPro" id="IPR017900">
    <property type="entry name" value="4Fe4S_Fe_S_CS"/>
</dbReference>
<keyword evidence="3" id="KW-0411">Iron-sulfur</keyword>
<dbReference type="PANTHER" id="PTHR43312">
    <property type="entry name" value="D-THREO-ALDOSE 1-DEHYDROGENASE"/>
    <property type="match status" value="1"/>
</dbReference>
<dbReference type="InterPro" id="IPR036812">
    <property type="entry name" value="NAD(P)_OxRdtase_dom_sf"/>
</dbReference>
<evidence type="ECO:0000256" key="2">
    <source>
        <dbReference type="ARBA" id="ARBA00023004"/>
    </source>
</evidence>
<protein>
    <submittedName>
        <fullName evidence="5">Aldo/keto reductase</fullName>
    </submittedName>
</protein>
<evidence type="ECO:0000313" key="6">
    <source>
        <dbReference type="Proteomes" id="UP000601171"/>
    </source>
</evidence>
<dbReference type="GO" id="GO:0051536">
    <property type="term" value="F:iron-sulfur cluster binding"/>
    <property type="evidence" value="ECO:0007669"/>
    <property type="project" value="UniProtKB-KW"/>
</dbReference>
<dbReference type="InterPro" id="IPR023210">
    <property type="entry name" value="NADP_OxRdtase_dom"/>
</dbReference>
<dbReference type="GO" id="GO:0046872">
    <property type="term" value="F:metal ion binding"/>
    <property type="evidence" value="ECO:0007669"/>
    <property type="project" value="UniProtKB-KW"/>
</dbReference>
<reference evidence="5" key="1">
    <citation type="submission" date="2020-08" db="EMBL/GenBank/DDBJ databases">
        <title>Genome public.</title>
        <authorList>
            <person name="Liu C."/>
            <person name="Sun Q."/>
        </authorList>
    </citation>
    <scope>NUCLEOTIDE SEQUENCE</scope>
    <source>
        <strain evidence="5">BX21</strain>
    </source>
</reference>
<dbReference type="GO" id="GO:0016491">
    <property type="term" value="F:oxidoreductase activity"/>
    <property type="evidence" value="ECO:0007669"/>
    <property type="project" value="InterPro"/>
</dbReference>
<evidence type="ECO:0000256" key="3">
    <source>
        <dbReference type="ARBA" id="ARBA00023014"/>
    </source>
</evidence>
<dbReference type="InterPro" id="IPR017896">
    <property type="entry name" value="4Fe4S_Fe-S-bd"/>
</dbReference>
<gene>
    <name evidence="5" type="ORF">H8707_12360</name>
</gene>
<dbReference type="InterPro" id="IPR053135">
    <property type="entry name" value="AKR2_Oxidoreductase"/>
</dbReference>
<dbReference type="RefSeq" id="WP_262430468.1">
    <property type="nucleotide sequence ID" value="NZ_JACRTG010000029.1"/>
</dbReference>
<dbReference type="PANTHER" id="PTHR43312:SF1">
    <property type="entry name" value="NADP-DEPENDENT OXIDOREDUCTASE DOMAIN-CONTAINING PROTEIN"/>
    <property type="match status" value="1"/>
</dbReference>
<dbReference type="Gene3D" id="3.20.20.100">
    <property type="entry name" value="NADP-dependent oxidoreductase domain"/>
    <property type="match status" value="1"/>
</dbReference>
<keyword evidence="1" id="KW-0479">Metal-binding</keyword>
<dbReference type="SUPFAM" id="SSF51430">
    <property type="entry name" value="NAD(P)-linked oxidoreductase"/>
    <property type="match status" value="1"/>
</dbReference>
<feature type="domain" description="4Fe-4S ferredoxin-type" evidence="4">
    <location>
        <begin position="299"/>
        <end position="328"/>
    </location>
</feature>
<dbReference type="PROSITE" id="PS51379">
    <property type="entry name" value="4FE4S_FER_2"/>
    <property type="match status" value="1"/>
</dbReference>
<dbReference type="Pfam" id="PF00248">
    <property type="entry name" value="Aldo_ket_red"/>
    <property type="match status" value="1"/>
</dbReference>
<evidence type="ECO:0000259" key="4">
    <source>
        <dbReference type="PROSITE" id="PS51379"/>
    </source>
</evidence>
<dbReference type="PROSITE" id="PS00198">
    <property type="entry name" value="4FE4S_FER_1"/>
    <property type="match status" value="1"/>
</dbReference>
<accession>A0A926ESK9</accession>
<dbReference type="PRINTS" id="PR00069">
    <property type="entry name" value="ALDKETRDTASE"/>
</dbReference>
<name>A0A926ESK9_9FIRM</name>